<dbReference type="Proteomes" id="UP000254841">
    <property type="component" value="Unassembled WGS sequence"/>
</dbReference>
<gene>
    <name evidence="2" type="ORF">NCTC12410_01180</name>
</gene>
<dbReference type="RefSeq" id="WP_181814210.1">
    <property type="nucleotide sequence ID" value="NZ_UGHV01000001.1"/>
</dbReference>
<accession>A0A377J4Y6</accession>
<proteinExistence type="predicted"/>
<evidence type="ECO:0000313" key="2">
    <source>
        <dbReference type="EMBL" id="STO97355.1"/>
    </source>
</evidence>
<sequence>MDCRADFQSARNDRNNATTQKVDSRTDHLAIAIAWACNDNKELNKQKRILL</sequence>
<evidence type="ECO:0000256" key="1">
    <source>
        <dbReference type="SAM" id="MobiDB-lite"/>
    </source>
</evidence>
<name>A0A377J4Y6_9HELI</name>
<dbReference type="AlphaFoldDB" id="A0A377J4Y6"/>
<feature type="region of interest" description="Disordered" evidence="1">
    <location>
        <begin position="1"/>
        <end position="21"/>
    </location>
</feature>
<organism evidence="2 3">
    <name type="scientific">Helicobacter canis</name>
    <dbReference type="NCBI Taxonomy" id="29419"/>
    <lineage>
        <taxon>Bacteria</taxon>
        <taxon>Pseudomonadati</taxon>
        <taxon>Campylobacterota</taxon>
        <taxon>Epsilonproteobacteria</taxon>
        <taxon>Campylobacterales</taxon>
        <taxon>Helicobacteraceae</taxon>
        <taxon>Helicobacter</taxon>
    </lineage>
</organism>
<evidence type="ECO:0000313" key="3">
    <source>
        <dbReference type="Proteomes" id="UP000254841"/>
    </source>
</evidence>
<reference evidence="2 3" key="1">
    <citation type="submission" date="2018-06" db="EMBL/GenBank/DDBJ databases">
        <authorList>
            <consortium name="Pathogen Informatics"/>
            <person name="Doyle S."/>
        </authorList>
    </citation>
    <scope>NUCLEOTIDE SEQUENCE [LARGE SCALE GENOMIC DNA]</scope>
    <source>
        <strain evidence="2 3">NCTC12410</strain>
    </source>
</reference>
<protein>
    <submittedName>
        <fullName evidence="2">Uncharacterized protein</fullName>
    </submittedName>
</protein>
<dbReference type="EMBL" id="UGHV01000001">
    <property type="protein sequence ID" value="STO97355.1"/>
    <property type="molecule type" value="Genomic_DNA"/>
</dbReference>